<comment type="subcellular location">
    <subcellularLocation>
        <location evidence="1">Nucleus</location>
    </subcellularLocation>
</comment>
<proteinExistence type="predicted"/>
<dbReference type="Pfam" id="PF23561">
    <property type="entry name" value="zf-C2H2_15"/>
    <property type="match status" value="1"/>
</dbReference>
<protein>
    <recommendedName>
        <fullName evidence="8">C2H2-type domain-containing protein</fullName>
    </recommendedName>
</protein>
<dbReference type="EMBL" id="JBICBT010000075">
    <property type="protein sequence ID" value="KAL3124353.1"/>
    <property type="molecule type" value="Genomic_DNA"/>
</dbReference>
<dbReference type="Gene3D" id="3.30.160.60">
    <property type="entry name" value="Classic Zinc Finger"/>
    <property type="match status" value="2"/>
</dbReference>
<evidence type="ECO:0000256" key="3">
    <source>
        <dbReference type="ARBA" id="ARBA00022737"/>
    </source>
</evidence>
<reference evidence="9 10" key="1">
    <citation type="submission" date="2024-10" db="EMBL/GenBank/DDBJ databases">
        <authorList>
            <person name="Kim D."/>
        </authorList>
    </citation>
    <scope>NUCLEOTIDE SEQUENCE [LARGE SCALE GENOMIC DNA]</scope>
    <source>
        <strain evidence="9">BH-2024</strain>
    </source>
</reference>
<feature type="domain" description="C2H2-type" evidence="8">
    <location>
        <begin position="130"/>
        <end position="164"/>
    </location>
</feature>
<keyword evidence="4 7" id="KW-0863">Zinc-finger</keyword>
<dbReference type="PANTHER" id="PTHR45718">
    <property type="entry name" value="TRANSCRIPTIONAL ACTIVATOR CUBITUS INTERRUPTUS"/>
    <property type="match status" value="1"/>
</dbReference>
<dbReference type="PROSITE" id="PS50157">
    <property type="entry name" value="ZINC_FINGER_C2H2_2"/>
    <property type="match status" value="2"/>
</dbReference>
<dbReference type="GO" id="GO:0008270">
    <property type="term" value="F:zinc ion binding"/>
    <property type="evidence" value="ECO:0007669"/>
    <property type="project" value="UniProtKB-KW"/>
</dbReference>
<evidence type="ECO:0000256" key="7">
    <source>
        <dbReference type="PROSITE-ProRule" id="PRU00042"/>
    </source>
</evidence>
<dbReference type="GO" id="GO:0005634">
    <property type="term" value="C:nucleus"/>
    <property type="evidence" value="ECO:0007669"/>
    <property type="project" value="UniProtKB-SubCell"/>
</dbReference>
<keyword evidence="10" id="KW-1185">Reference proteome</keyword>
<evidence type="ECO:0000256" key="1">
    <source>
        <dbReference type="ARBA" id="ARBA00004123"/>
    </source>
</evidence>
<evidence type="ECO:0000256" key="5">
    <source>
        <dbReference type="ARBA" id="ARBA00022833"/>
    </source>
</evidence>
<evidence type="ECO:0000256" key="6">
    <source>
        <dbReference type="ARBA" id="ARBA00023242"/>
    </source>
</evidence>
<evidence type="ECO:0000313" key="10">
    <source>
        <dbReference type="Proteomes" id="UP001620626"/>
    </source>
</evidence>
<comment type="caution">
    <text evidence="9">The sequence shown here is derived from an EMBL/GenBank/DDBJ whole genome shotgun (WGS) entry which is preliminary data.</text>
</comment>
<sequence>MVPKCLPLELLFEIVPFIPAGKAAPNALSSCRLFHNLLLPRADKWKKEFIWFGKVPTVTAANSFLCLWQNCGEMFTTEKPFVDHVNEHIQTEQQLPSFFCRWSTCNRHEPFSAQYMLVHHVRKHTGEKPYKCEFVYPYGTRCMKSYSRPENKRTHARAHNRKMPYNCPLCFAKLFTNILDMAKHMDTTHNNTLVEEKNGFSRMYDGINLC</sequence>
<organism evidence="9 10">
    <name type="scientific">Heterodera trifolii</name>
    <dbReference type="NCBI Taxonomy" id="157864"/>
    <lineage>
        <taxon>Eukaryota</taxon>
        <taxon>Metazoa</taxon>
        <taxon>Ecdysozoa</taxon>
        <taxon>Nematoda</taxon>
        <taxon>Chromadorea</taxon>
        <taxon>Rhabditida</taxon>
        <taxon>Tylenchina</taxon>
        <taxon>Tylenchomorpha</taxon>
        <taxon>Tylenchoidea</taxon>
        <taxon>Heteroderidae</taxon>
        <taxon>Heteroderinae</taxon>
        <taxon>Heterodera</taxon>
    </lineage>
</organism>
<accession>A0ABD2MA22</accession>
<keyword evidence="2" id="KW-0479">Metal-binding</keyword>
<evidence type="ECO:0000313" key="9">
    <source>
        <dbReference type="EMBL" id="KAL3124353.1"/>
    </source>
</evidence>
<keyword evidence="5" id="KW-0862">Zinc</keyword>
<dbReference type="Proteomes" id="UP001620626">
    <property type="component" value="Unassembled WGS sequence"/>
</dbReference>
<dbReference type="PANTHER" id="PTHR45718:SF4">
    <property type="entry name" value="TRANSCRIPTIONAL ACTIVATOR CUBITUS INTERRUPTUS"/>
    <property type="match status" value="1"/>
</dbReference>
<gene>
    <name evidence="9" type="ORF">niasHT_002737</name>
</gene>
<dbReference type="SMART" id="SM00355">
    <property type="entry name" value="ZnF_C2H2"/>
    <property type="match status" value="4"/>
</dbReference>
<dbReference type="InterPro" id="IPR036236">
    <property type="entry name" value="Znf_C2H2_sf"/>
</dbReference>
<dbReference type="AlphaFoldDB" id="A0ABD2MA22"/>
<dbReference type="InterPro" id="IPR013087">
    <property type="entry name" value="Znf_C2H2_type"/>
</dbReference>
<dbReference type="PROSITE" id="PS00028">
    <property type="entry name" value="ZINC_FINGER_C2H2_1"/>
    <property type="match status" value="1"/>
</dbReference>
<name>A0ABD2MA22_9BILA</name>
<feature type="domain" description="C2H2-type" evidence="8">
    <location>
        <begin position="98"/>
        <end position="129"/>
    </location>
</feature>
<evidence type="ECO:0000256" key="4">
    <source>
        <dbReference type="ARBA" id="ARBA00022771"/>
    </source>
</evidence>
<dbReference type="SUPFAM" id="SSF57667">
    <property type="entry name" value="beta-beta-alpha zinc fingers"/>
    <property type="match status" value="1"/>
</dbReference>
<dbReference type="InterPro" id="IPR043359">
    <property type="entry name" value="GLI-like"/>
</dbReference>
<keyword evidence="6" id="KW-0539">Nucleus</keyword>
<keyword evidence="3" id="KW-0677">Repeat</keyword>
<evidence type="ECO:0000256" key="2">
    <source>
        <dbReference type="ARBA" id="ARBA00022723"/>
    </source>
</evidence>
<dbReference type="InterPro" id="IPR056436">
    <property type="entry name" value="Znf-C2H2_ZIC1-5/GLI1-3-like"/>
</dbReference>
<evidence type="ECO:0000259" key="8">
    <source>
        <dbReference type="PROSITE" id="PS50157"/>
    </source>
</evidence>